<keyword evidence="4" id="KW-1185">Reference proteome</keyword>
<protein>
    <submittedName>
        <fullName evidence="3">Uncharacterized protein</fullName>
    </submittedName>
</protein>
<gene>
    <name evidence="3" type="ORF">D477_006266</name>
</gene>
<evidence type="ECO:0000256" key="1">
    <source>
        <dbReference type="SAM" id="MobiDB-lite"/>
    </source>
</evidence>
<feature type="signal peptide" evidence="2">
    <location>
        <begin position="1"/>
        <end position="36"/>
    </location>
</feature>
<keyword evidence="2" id="KW-0732">Signal</keyword>
<feature type="compositionally biased region" description="Gly residues" evidence="1">
    <location>
        <begin position="338"/>
        <end position="349"/>
    </location>
</feature>
<dbReference type="RefSeq" id="WP_005268022.1">
    <property type="nucleotide sequence ID" value="NZ_ANPE02000087.1"/>
</dbReference>
<feature type="compositionally biased region" description="Low complexity" evidence="1">
    <location>
        <begin position="221"/>
        <end position="231"/>
    </location>
</feature>
<feature type="chain" id="PRO_5004113210" evidence="2">
    <location>
        <begin position="37"/>
        <end position="391"/>
    </location>
</feature>
<evidence type="ECO:0000313" key="3">
    <source>
        <dbReference type="EMBL" id="EMY35086.1"/>
    </source>
</evidence>
<feature type="compositionally biased region" description="Low complexity" evidence="1">
    <location>
        <begin position="325"/>
        <end position="337"/>
    </location>
</feature>
<evidence type="ECO:0000313" key="4">
    <source>
        <dbReference type="Proteomes" id="UP000010729"/>
    </source>
</evidence>
<reference evidence="3 4" key="1">
    <citation type="journal article" date="2013" name="Genome Announc.">
        <title>Draft Genome Sequence of Arthrobacter crystallopoietes Strain BAB-32, Revealing Genes for Bioremediation.</title>
        <authorList>
            <person name="Joshi M.N."/>
            <person name="Pandit A.S."/>
            <person name="Sharma A."/>
            <person name="Pandya R.V."/>
            <person name="Desai S.M."/>
            <person name="Saxena A.K."/>
            <person name="Bagatharia S.B."/>
        </authorList>
    </citation>
    <scope>NUCLEOTIDE SEQUENCE [LARGE SCALE GENOMIC DNA]</scope>
    <source>
        <strain evidence="3 4">BAB-32</strain>
    </source>
</reference>
<name>N1UXG2_9MICC</name>
<feature type="region of interest" description="Disordered" evidence="1">
    <location>
        <begin position="317"/>
        <end position="356"/>
    </location>
</feature>
<dbReference type="Proteomes" id="UP000010729">
    <property type="component" value="Unassembled WGS sequence"/>
</dbReference>
<accession>N1UXG2</accession>
<dbReference type="AlphaFoldDB" id="N1UXG2"/>
<sequence>MGLRIAKSAAVTARVCIAAGLGALGWTLLTTTTANAADAEPPGSLPTDAVVQVLEDSTAELTQPLAEPLASAGAAAGAGAAKTAETVDRTAPVDVAPVRGLGSIVEAPVAKTVDAVAPVVEAVATDAAVVVNGLDTVVQEVDATGQELGLPAVLPEKPVETATGIVAGQVGNAVETVTAPVDAVTEPVGIKVPVGEVLEPVTAPRVEAPETAKPASPAPSVPVGGPSEPASEQPQVPSAHVSEPAPGTAAPGTDSPGVPTQPASAAETRLDGNDASSQGVLSSGEPSPGLLSLLELPGVAAPALTTAEGGAELARTAPVPAPADSPLGSPAIPAASGGSAGGSGGGSGGNASADAFLADGPNLVLASKLTRTADSSVLPAAPAFDPGCTPD</sequence>
<feature type="region of interest" description="Disordered" evidence="1">
    <location>
        <begin position="206"/>
        <end position="286"/>
    </location>
</feature>
<dbReference type="EMBL" id="ANPE02000087">
    <property type="protein sequence ID" value="EMY35086.1"/>
    <property type="molecule type" value="Genomic_DNA"/>
</dbReference>
<proteinExistence type="predicted"/>
<dbReference type="OrthoDB" id="9987351at2"/>
<comment type="caution">
    <text evidence="3">The sequence shown here is derived from an EMBL/GenBank/DDBJ whole genome shotgun (WGS) entry which is preliminary data.</text>
</comment>
<organism evidence="3 4">
    <name type="scientific">Arthrobacter crystallopoietes BAB-32</name>
    <dbReference type="NCBI Taxonomy" id="1246476"/>
    <lineage>
        <taxon>Bacteria</taxon>
        <taxon>Bacillati</taxon>
        <taxon>Actinomycetota</taxon>
        <taxon>Actinomycetes</taxon>
        <taxon>Micrococcales</taxon>
        <taxon>Micrococcaceae</taxon>
        <taxon>Crystallibacter</taxon>
    </lineage>
</organism>
<evidence type="ECO:0000256" key="2">
    <source>
        <dbReference type="SAM" id="SignalP"/>
    </source>
</evidence>